<dbReference type="AlphaFoldDB" id="A0AAD7RTA7"/>
<accession>A0AAD7RTA7</accession>
<protein>
    <submittedName>
        <fullName evidence="1">Uncharacterized protein</fullName>
    </submittedName>
</protein>
<sequence length="78" mass="8701">MHLHKCSRGEEGVSLLQVQQLSLAYSGVQCRLRWLEAVRPCVTSSTWIRRWFQCNPASTGTRSDMATAHKPRSAAASV</sequence>
<keyword evidence="2" id="KW-1185">Reference proteome</keyword>
<comment type="caution">
    <text evidence="1">The sequence shown here is derived from an EMBL/GenBank/DDBJ whole genome shotgun (WGS) entry which is preliminary data.</text>
</comment>
<evidence type="ECO:0000313" key="2">
    <source>
        <dbReference type="Proteomes" id="UP001221898"/>
    </source>
</evidence>
<organism evidence="1 2">
    <name type="scientific">Aldrovandia affinis</name>
    <dbReference type="NCBI Taxonomy" id="143900"/>
    <lineage>
        <taxon>Eukaryota</taxon>
        <taxon>Metazoa</taxon>
        <taxon>Chordata</taxon>
        <taxon>Craniata</taxon>
        <taxon>Vertebrata</taxon>
        <taxon>Euteleostomi</taxon>
        <taxon>Actinopterygii</taxon>
        <taxon>Neopterygii</taxon>
        <taxon>Teleostei</taxon>
        <taxon>Notacanthiformes</taxon>
        <taxon>Halosauridae</taxon>
        <taxon>Aldrovandia</taxon>
    </lineage>
</organism>
<name>A0AAD7RTA7_9TELE</name>
<evidence type="ECO:0000313" key="1">
    <source>
        <dbReference type="EMBL" id="KAJ8389770.1"/>
    </source>
</evidence>
<dbReference type="Proteomes" id="UP001221898">
    <property type="component" value="Unassembled WGS sequence"/>
</dbReference>
<proteinExistence type="predicted"/>
<reference evidence="1" key="1">
    <citation type="journal article" date="2023" name="Science">
        <title>Genome structures resolve the early diversification of teleost fishes.</title>
        <authorList>
            <person name="Parey E."/>
            <person name="Louis A."/>
            <person name="Montfort J."/>
            <person name="Bouchez O."/>
            <person name="Roques C."/>
            <person name="Iampietro C."/>
            <person name="Lluch J."/>
            <person name="Castinel A."/>
            <person name="Donnadieu C."/>
            <person name="Desvignes T."/>
            <person name="Floi Bucao C."/>
            <person name="Jouanno E."/>
            <person name="Wen M."/>
            <person name="Mejri S."/>
            <person name="Dirks R."/>
            <person name="Jansen H."/>
            <person name="Henkel C."/>
            <person name="Chen W.J."/>
            <person name="Zahm M."/>
            <person name="Cabau C."/>
            <person name="Klopp C."/>
            <person name="Thompson A.W."/>
            <person name="Robinson-Rechavi M."/>
            <person name="Braasch I."/>
            <person name="Lecointre G."/>
            <person name="Bobe J."/>
            <person name="Postlethwait J.H."/>
            <person name="Berthelot C."/>
            <person name="Roest Crollius H."/>
            <person name="Guiguen Y."/>
        </authorList>
    </citation>
    <scope>NUCLEOTIDE SEQUENCE</scope>
    <source>
        <strain evidence="1">NC1722</strain>
    </source>
</reference>
<gene>
    <name evidence="1" type="ORF">AAFF_G00114760</name>
</gene>
<dbReference type="EMBL" id="JAINUG010000178">
    <property type="protein sequence ID" value="KAJ8389770.1"/>
    <property type="molecule type" value="Genomic_DNA"/>
</dbReference>